<dbReference type="GO" id="GO:0016810">
    <property type="term" value="F:hydrolase activity, acting on carbon-nitrogen (but not peptide) bonds"/>
    <property type="evidence" value="ECO:0007669"/>
    <property type="project" value="InterPro"/>
</dbReference>
<evidence type="ECO:0000313" key="2">
    <source>
        <dbReference type="EMBL" id="OUN45053.1"/>
    </source>
</evidence>
<dbReference type="Proteomes" id="UP000195455">
    <property type="component" value="Unassembled WGS sequence"/>
</dbReference>
<dbReference type="NCBIfam" id="NF011990">
    <property type="entry name" value="PRK15446.2-6"/>
    <property type="match status" value="1"/>
</dbReference>
<protein>
    <submittedName>
        <fullName evidence="2">Alpha-D-ribose 1-methylphosphonate 5-triphosphate diphosphatase</fullName>
    </submittedName>
</protein>
<dbReference type="InterPro" id="IPR051781">
    <property type="entry name" value="Metallo-dep_Hydrolase"/>
</dbReference>
<dbReference type="NCBIfam" id="TIGR02318">
    <property type="entry name" value="phosphono_phnM"/>
    <property type="match status" value="1"/>
</dbReference>
<name>A0A1Y3U8H3_9FIRM</name>
<dbReference type="NCBIfam" id="NF011987">
    <property type="entry name" value="PRK15446.2-3"/>
    <property type="match status" value="1"/>
</dbReference>
<dbReference type="GO" id="GO:0019700">
    <property type="term" value="P:organic phosphonate catabolic process"/>
    <property type="evidence" value="ECO:0007669"/>
    <property type="project" value="InterPro"/>
</dbReference>
<sequence length="407" mass="46045">MLIHSSWFTHCCKEVTNIVIAIKNGRIVLEDSILEGKVLLIEGDRILGFSDEVPEAERVIDAHGRYVTPGFIDIHSDKIEQFILPRPTAKFDFELALKECERELLHLGITTIYHSLSLYKDEMFGKSPLRTQENVRKIADLIRDIHERNHLIHHRFHLRLEIDNIGAYGIAKEMIEKKMIDEISFMDHSPGQGQYRDIGMYYQVLEKYQNREIKEEEFAQMLEEQQNKEMLSFAQMKELCELAHANGIAVASHDDDTKEKLQINEKIGVDISEFPINIETAKEARQLGFYTVVGAPNILLGGSHSGNMSAAEAIEAGCADVLCSDYYPPAILHGVFKMHEKAGIDLPQMVQKATLNPAKAVGLAEYYGSIAPGKKADLLIIDILDGYPVITHVLVDGRTTSRVEYRR</sequence>
<dbReference type="Gene3D" id="2.30.40.10">
    <property type="entry name" value="Urease, subunit C, domain 1"/>
    <property type="match status" value="2"/>
</dbReference>
<dbReference type="PANTHER" id="PTHR43135:SF3">
    <property type="entry name" value="ALPHA-D-RIBOSE 1-METHYLPHOSPHONATE 5-TRIPHOSPHATE DIPHOSPHATASE"/>
    <property type="match status" value="1"/>
</dbReference>
<dbReference type="SUPFAM" id="SSF51556">
    <property type="entry name" value="Metallo-dependent hydrolases"/>
    <property type="match status" value="1"/>
</dbReference>
<reference evidence="3" key="1">
    <citation type="submission" date="2017-04" db="EMBL/GenBank/DDBJ databases">
        <title>Function of individual gut microbiota members based on whole genome sequencing of pure cultures obtained from chicken caecum.</title>
        <authorList>
            <person name="Medvecky M."/>
            <person name="Cejkova D."/>
            <person name="Polansky O."/>
            <person name="Karasova D."/>
            <person name="Kubasova T."/>
            <person name="Cizek A."/>
            <person name="Rychlik I."/>
        </authorList>
    </citation>
    <scope>NUCLEOTIDE SEQUENCE [LARGE SCALE GENOMIC DNA]</scope>
    <source>
        <strain evidence="3">An75</strain>
    </source>
</reference>
<comment type="caution">
    <text evidence="2">The sequence shown here is derived from an EMBL/GenBank/DDBJ whole genome shotgun (WGS) entry which is preliminary data.</text>
</comment>
<dbReference type="EMBL" id="NFHM01000003">
    <property type="protein sequence ID" value="OUN45053.1"/>
    <property type="molecule type" value="Genomic_DNA"/>
</dbReference>
<dbReference type="InterPro" id="IPR032466">
    <property type="entry name" value="Metal_Hydrolase"/>
</dbReference>
<dbReference type="NCBIfam" id="NF011984">
    <property type="entry name" value="PRK15446.1-5"/>
    <property type="match status" value="1"/>
</dbReference>
<dbReference type="InterPro" id="IPR012696">
    <property type="entry name" value="PhnM"/>
</dbReference>
<evidence type="ECO:0000259" key="1">
    <source>
        <dbReference type="Pfam" id="PF01979"/>
    </source>
</evidence>
<evidence type="ECO:0000313" key="3">
    <source>
        <dbReference type="Proteomes" id="UP000195455"/>
    </source>
</evidence>
<dbReference type="PANTHER" id="PTHR43135">
    <property type="entry name" value="ALPHA-D-RIBOSE 1-METHYLPHOSPHONATE 5-TRIPHOSPHATE DIPHOSPHATASE"/>
    <property type="match status" value="1"/>
</dbReference>
<feature type="domain" description="Amidohydrolase-related" evidence="1">
    <location>
        <begin position="232"/>
        <end position="398"/>
    </location>
</feature>
<accession>A0A1Y3U8H3</accession>
<dbReference type="SUPFAM" id="SSF51338">
    <property type="entry name" value="Composite domain of metallo-dependent hydrolases"/>
    <property type="match status" value="1"/>
</dbReference>
<dbReference type="InterPro" id="IPR011059">
    <property type="entry name" value="Metal-dep_hydrolase_composite"/>
</dbReference>
<dbReference type="Pfam" id="PF01979">
    <property type="entry name" value="Amidohydro_1"/>
    <property type="match status" value="1"/>
</dbReference>
<gene>
    <name evidence="2" type="ORF">B5G26_03595</name>
</gene>
<proteinExistence type="predicted"/>
<dbReference type="PIRSF" id="PIRSF038971">
    <property type="entry name" value="PhnM"/>
    <property type="match status" value="1"/>
</dbReference>
<dbReference type="InterPro" id="IPR006680">
    <property type="entry name" value="Amidohydro-rel"/>
</dbReference>
<organism evidence="2 3">
    <name type="scientific">Anaerotignum lactatifermentans</name>
    <dbReference type="NCBI Taxonomy" id="160404"/>
    <lineage>
        <taxon>Bacteria</taxon>
        <taxon>Bacillati</taxon>
        <taxon>Bacillota</taxon>
        <taxon>Clostridia</taxon>
        <taxon>Lachnospirales</taxon>
        <taxon>Anaerotignaceae</taxon>
        <taxon>Anaerotignum</taxon>
    </lineage>
</organism>
<dbReference type="Gene3D" id="3.20.20.140">
    <property type="entry name" value="Metal-dependent hydrolases"/>
    <property type="match status" value="1"/>
</dbReference>
<dbReference type="AlphaFoldDB" id="A0A1Y3U8H3"/>